<comment type="caution">
    <text evidence="2">The sequence shown here is derived from an EMBL/GenBank/DDBJ whole genome shotgun (WGS) entry which is preliminary data.</text>
</comment>
<gene>
    <name evidence="2" type="ORF">H4N64_16315</name>
</gene>
<keyword evidence="3" id="KW-1185">Reference proteome</keyword>
<dbReference type="AlphaFoldDB" id="A0A7X1M9D0"/>
<sequence length="160" mass="16285">MPLYSKAVALVGAASTTDVFTTKVAGDTDPQMVVNANGRLEWSGGVGAPDTALFRDGSARLHTINDFLSEGNLICDVAGKGLRIKEGSNARMGTATLVGGTVTVSNTSVTASTRIVLTRSTTGGTVGHLSYTVSAGTSFTINSSSGTDTSTVVWLLAEPA</sequence>
<dbReference type="Proteomes" id="UP000584670">
    <property type="component" value="Unassembled WGS sequence"/>
</dbReference>
<dbReference type="RefSeq" id="WP_186283032.1">
    <property type="nucleotide sequence ID" value="NZ_JACMSF010000015.1"/>
</dbReference>
<accession>A0A7X1M9D0</accession>
<name>A0A7X1M9D0_9ACTN</name>
<proteinExistence type="predicted"/>
<feature type="domain" description="K1 capsule-specific polysaccharide lyase C-terminal" evidence="1">
    <location>
        <begin position="89"/>
        <end position="156"/>
    </location>
</feature>
<dbReference type="Pfam" id="PF24146">
    <property type="entry name" value="K1-lyase_C"/>
    <property type="match status" value="1"/>
</dbReference>
<dbReference type="InterPro" id="IPR056204">
    <property type="entry name" value="K1-lyase_C"/>
</dbReference>
<protein>
    <recommendedName>
        <fullName evidence="1">K1 capsule-specific polysaccharide lyase C-terminal domain-containing protein</fullName>
    </recommendedName>
</protein>
<evidence type="ECO:0000313" key="3">
    <source>
        <dbReference type="Proteomes" id="UP000584670"/>
    </source>
</evidence>
<reference evidence="2 3" key="1">
    <citation type="submission" date="2020-08" db="EMBL/GenBank/DDBJ databases">
        <title>Streptomyces sp. PSKA01 genome sequencing and assembly.</title>
        <authorList>
            <person name="Mandal S."/>
            <person name="Maiti P.K."/>
            <person name="Das P."/>
        </authorList>
    </citation>
    <scope>NUCLEOTIDE SEQUENCE [LARGE SCALE GENOMIC DNA]</scope>
    <source>
        <strain evidence="2 3">PSKA01</strain>
    </source>
</reference>
<organism evidence="2 3">
    <name type="scientific">Streptomyces cupreus</name>
    <dbReference type="NCBI Taxonomy" id="2759956"/>
    <lineage>
        <taxon>Bacteria</taxon>
        <taxon>Bacillati</taxon>
        <taxon>Actinomycetota</taxon>
        <taxon>Actinomycetes</taxon>
        <taxon>Kitasatosporales</taxon>
        <taxon>Streptomycetaceae</taxon>
        <taxon>Streptomyces</taxon>
    </lineage>
</organism>
<evidence type="ECO:0000313" key="2">
    <source>
        <dbReference type="EMBL" id="MBC2903144.1"/>
    </source>
</evidence>
<dbReference type="EMBL" id="JACMSF010000015">
    <property type="protein sequence ID" value="MBC2903144.1"/>
    <property type="molecule type" value="Genomic_DNA"/>
</dbReference>
<evidence type="ECO:0000259" key="1">
    <source>
        <dbReference type="Pfam" id="PF24146"/>
    </source>
</evidence>